<accession>A0A2P2MCB5</accession>
<proteinExistence type="predicted"/>
<reference evidence="1" key="1">
    <citation type="submission" date="2018-02" db="EMBL/GenBank/DDBJ databases">
        <title>Rhizophora mucronata_Transcriptome.</title>
        <authorList>
            <person name="Meera S.P."/>
            <person name="Sreeshan A."/>
            <person name="Augustine A."/>
        </authorList>
    </citation>
    <scope>NUCLEOTIDE SEQUENCE</scope>
    <source>
        <tissue evidence="1">Leaf</tissue>
    </source>
</reference>
<sequence length="140" mass="15455">MSTDCTSTPSSSHVTSLALGSFSINCRGASNGGGLMHRMRGQLIPRKKGCCLISLAPEFDPKRLAGSLFSNALINCLAARLTGMLLGNVRSLCNIFPNVFCLFFPLKGVRPYNISYSKIPEFKMYINKRMTEEERKVKTI</sequence>
<dbReference type="EMBL" id="GGEC01047374">
    <property type="protein sequence ID" value="MBX27858.1"/>
    <property type="molecule type" value="Transcribed_RNA"/>
</dbReference>
<protein>
    <submittedName>
        <fullName evidence="1">Putative LOV domain-containing protein</fullName>
    </submittedName>
</protein>
<evidence type="ECO:0000313" key="1">
    <source>
        <dbReference type="EMBL" id="MBX27858.1"/>
    </source>
</evidence>
<dbReference type="AlphaFoldDB" id="A0A2P2MCB5"/>
<organism evidence="1">
    <name type="scientific">Rhizophora mucronata</name>
    <name type="common">Asiatic mangrove</name>
    <dbReference type="NCBI Taxonomy" id="61149"/>
    <lineage>
        <taxon>Eukaryota</taxon>
        <taxon>Viridiplantae</taxon>
        <taxon>Streptophyta</taxon>
        <taxon>Embryophyta</taxon>
        <taxon>Tracheophyta</taxon>
        <taxon>Spermatophyta</taxon>
        <taxon>Magnoliopsida</taxon>
        <taxon>eudicotyledons</taxon>
        <taxon>Gunneridae</taxon>
        <taxon>Pentapetalae</taxon>
        <taxon>rosids</taxon>
        <taxon>fabids</taxon>
        <taxon>Malpighiales</taxon>
        <taxon>Rhizophoraceae</taxon>
        <taxon>Rhizophora</taxon>
    </lineage>
</organism>
<dbReference type="EMBL" id="GGEC01047372">
    <property type="protein sequence ID" value="MBX27856.1"/>
    <property type="molecule type" value="Transcribed_RNA"/>
</dbReference>
<name>A0A2P2MCB5_RHIMU</name>